<name>A0AAN9TMV4_9HEMI</name>
<keyword evidence="4" id="KW-1185">Reference proteome</keyword>
<feature type="transmembrane region" description="Helical" evidence="2">
    <location>
        <begin position="21"/>
        <end position="46"/>
    </location>
</feature>
<keyword evidence="2" id="KW-0812">Transmembrane</keyword>
<accession>A0AAN9TMV4</accession>
<sequence length="183" mass="20413">MASQRRAKHRSRKKPPLENEIREILVRAFGFGFGFGVVVAVAAVYLHSSTFVPTSSVLQCHIRLHRFVASLRNEPSTPPRPAPSRQGPRNPFFVLSARHENRRGSYFGLGAAPRRPAQPSPMPIEKHSAALQQSETRFSGKARRAALERSFPNENAPSCSFSCEGLQKKLLRRDGNGDETEPR</sequence>
<reference evidence="3 4" key="1">
    <citation type="submission" date="2024-03" db="EMBL/GenBank/DDBJ databases">
        <title>Adaptation during the transition from Ophiocordyceps entomopathogen to insect associate is accompanied by gene loss and intensified selection.</title>
        <authorList>
            <person name="Ward C.M."/>
            <person name="Onetto C.A."/>
            <person name="Borneman A.R."/>
        </authorList>
    </citation>
    <scope>NUCLEOTIDE SEQUENCE [LARGE SCALE GENOMIC DNA]</scope>
    <source>
        <strain evidence="3">AWRI1</strain>
        <tissue evidence="3">Single Adult Female</tissue>
    </source>
</reference>
<comment type="caution">
    <text evidence="3">The sequence shown here is derived from an EMBL/GenBank/DDBJ whole genome shotgun (WGS) entry which is preliminary data.</text>
</comment>
<feature type="region of interest" description="Disordered" evidence="1">
    <location>
        <begin position="109"/>
        <end position="158"/>
    </location>
</feature>
<evidence type="ECO:0000256" key="1">
    <source>
        <dbReference type="SAM" id="MobiDB-lite"/>
    </source>
</evidence>
<evidence type="ECO:0000313" key="3">
    <source>
        <dbReference type="EMBL" id="KAK7595271.1"/>
    </source>
</evidence>
<keyword evidence="2" id="KW-0472">Membrane</keyword>
<organism evidence="3 4">
    <name type="scientific">Parthenolecanium corni</name>
    <dbReference type="NCBI Taxonomy" id="536013"/>
    <lineage>
        <taxon>Eukaryota</taxon>
        <taxon>Metazoa</taxon>
        <taxon>Ecdysozoa</taxon>
        <taxon>Arthropoda</taxon>
        <taxon>Hexapoda</taxon>
        <taxon>Insecta</taxon>
        <taxon>Pterygota</taxon>
        <taxon>Neoptera</taxon>
        <taxon>Paraneoptera</taxon>
        <taxon>Hemiptera</taxon>
        <taxon>Sternorrhyncha</taxon>
        <taxon>Coccoidea</taxon>
        <taxon>Coccidae</taxon>
        <taxon>Parthenolecanium</taxon>
    </lineage>
</organism>
<protein>
    <recommendedName>
        <fullName evidence="5">Transmembrane protein</fullName>
    </recommendedName>
</protein>
<keyword evidence="2" id="KW-1133">Transmembrane helix</keyword>
<gene>
    <name evidence="3" type="ORF">V9T40_013096</name>
</gene>
<evidence type="ECO:0000313" key="4">
    <source>
        <dbReference type="Proteomes" id="UP001367676"/>
    </source>
</evidence>
<dbReference type="EMBL" id="JBBCAQ010000018">
    <property type="protein sequence ID" value="KAK7595271.1"/>
    <property type="molecule type" value="Genomic_DNA"/>
</dbReference>
<dbReference type="AlphaFoldDB" id="A0AAN9TMV4"/>
<proteinExistence type="predicted"/>
<dbReference type="Proteomes" id="UP001367676">
    <property type="component" value="Unassembled WGS sequence"/>
</dbReference>
<evidence type="ECO:0000256" key="2">
    <source>
        <dbReference type="SAM" id="Phobius"/>
    </source>
</evidence>
<evidence type="ECO:0008006" key="5">
    <source>
        <dbReference type="Google" id="ProtNLM"/>
    </source>
</evidence>
<feature type="region of interest" description="Disordered" evidence="1">
    <location>
        <begin position="72"/>
        <end position="91"/>
    </location>
</feature>